<keyword evidence="4" id="KW-1185">Reference proteome</keyword>
<protein>
    <submittedName>
        <fullName evidence="3">YceI family protein</fullName>
    </submittedName>
</protein>
<reference evidence="4" key="1">
    <citation type="submission" date="2021-03" db="EMBL/GenBank/DDBJ databases">
        <title>Genome of Cognatishimia sp. F0-27.</title>
        <authorList>
            <person name="Ping X."/>
        </authorList>
    </citation>
    <scope>NUCLEOTIDE SEQUENCE [LARGE SCALE GENOMIC DNA]</scope>
    <source>
        <strain evidence="4">E313</strain>
    </source>
</reference>
<gene>
    <name evidence="3" type="ORF">J1C55_02260</name>
</gene>
<evidence type="ECO:0000256" key="1">
    <source>
        <dbReference type="SAM" id="SignalP"/>
    </source>
</evidence>
<feature type="chain" id="PRO_5045404361" evidence="1">
    <location>
        <begin position="20"/>
        <end position="171"/>
    </location>
</feature>
<dbReference type="RefSeq" id="WP_227475849.1">
    <property type="nucleotide sequence ID" value="NZ_JAFMPT010000002.1"/>
</dbReference>
<feature type="domain" description="Lipid/polyisoprenoid-binding YceI-like" evidence="2">
    <location>
        <begin position="17"/>
        <end position="168"/>
    </location>
</feature>
<name>A0ABS8EM84_9FLAO</name>
<evidence type="ECO:0000313" key="4">
    <source>
        <dbReference type="Proteomes" id="UP000778797"/>
    </source>
</evidence>
<dbReference type="SMART" id="SM00867">
    <property type="entry name" value="YceI"/>
    <property type="match status" value="1"/>
</dbReference>
<dbReference type="Pfam" id="PF04264">
    <property type="entry name" value="YceI"/>
    <property type="match status" value="1"/>
</dbReference>
<feature type="signal peptide" evidence="1">
    <location>
        <begin position="1"/>
        <end position="19"/>
    </location>
</feature>
<accession>A0ABS8EM84</accession>
<dbReference type="Proteomes" id="UP000778797">
    <property type="component" value="Unassembled WGS sequence"/>
</dbReference>
<evidence type="ECO:0000259" key="2">
    <source>
        <dbReference type="SMART" id="SM00867"/>
    </source>
</evidence>
<dbReference type="PANTHER" id="PTHR34406:SF1">
    <property type="entry name" value="PROTEIN YCEI"/>
    <property type="match status" value="1"/>
</dbReference>
<sequence>MKRIYLVLLFFSIALSSFSQNTSSIDFTIRNLGLNVEGHFSKFSIISNFNTQNELIHLSGEIMVSSIDTGIESRDEHLLKPDYFNTKKHAIISLKSTEIIKQDSGNYLVKASLTIKGKTAKISIPVKAQKIDNTYKVTSNFEINRLDFNVGGSSFVMSKTVKINVIHYQNL</sequence>
<keyword evidence="1" id="KW-0732">Signal</keyword>
<proteinExistence type="predicted"/>
<organism evidence="3 4">
    <name type="scientific">Winogradskyella immobilis</name>
    <dbReference type="NCBI Taxonomy" id="2816852"/>
    <lineage>
        <taxon>Bacteria</taxon>
        <taxon>Pseudomonadati</taxon>
        <taxon>Bacteroidota</taxon>
        <taxon>Flavobacteriia</taxon>
        <taxon>Flavobacteriales</taxon>
        <taxon>Flavobacteriaceae</taxon>
        <taxon>Winogradskyella</taxon>
    </lineage>
</organism>
<dbReference type="Gene3D" id="2.40.128.110">
    <property type="entry name" value="Lipid/polyisoprenoid-binding, YceI-like"/>
    <property type="match status" value="1"/>
</dbReference>
<dbReference type="EMBL" id="JAFMPT010000002">
    <property type="protein sequence ID" value="MCC1483402.1"/>
    <property type="molecule type" value="Genomic_DNA"/>
</dbReference>
<dbReference type="InterPro" id="IPR007372">
    <property type="entry name" value="Lipid/polyisoprenoid-bd_YceI"/>
</dbReference>
<evidence type="ECO:0000313" key="3">
    <source>
        <dbReference type="EMBL" id="MCC1483402.1"/>
    </source>
</evidence>
<comment type="caution">
    <text evidence="3">The sequence shown here is derived from an EMBL/GenBank/DDBJ whole genome shotgun (WGS) entry which is preliminary data.</text>
</comment>
<dbReference type="InterPro" id="IPR036761">
    <property type="entry name" value="TTHA0802/YceI-like_sf"/>
</dbReference>
<dbReference type="PANTHER" id="PTHR34406">
    <property type="entry name" value="PROTEIN YCEI"/>
    <property type="match status" value="1"/>
</dbReference>
<reference evidence="4" key="2">
    <citation type="submission" date="2023-07" db="EMBL/GenBank/DDBJ databases">
        <title>Genome of Winogradskyella sp. E313.</title>
        <authorList>
            <person name="Zhou Y."/>
        </authorList>
    </citation>
    <scope>NUCLEOTIDE SEQUENCE [LARGE SCALE GENOMIC DNA]</scope>
    <source>
        <strain evidence="4">E313</strain>
    </source>
</reference>
<dbReference type="SUPFAM" id="SSF101874">
    <property type="entry name" value="YceI-like"/>
    <property type="match status" value="1"/>
</dbReference>